<evidence type="ECO:0000256" key="1">
    <source>
        <dbReference type="SAM" id="MobiDB-lite"/>
    </source>
</evidence>
<feature type="region of interest" description="Disordered" evidence="1">
    <location>
        <begin position="1"/>
        <end position="24"/>
    </location>
</feature>
<accession>A0AA87ZUW9</accession>
<gene>
    <name evidence="2" type="ORF">TIFTF001_009540</name>
</gene>
<comment type="caution">
    <text evidence="2">The sequence shown here is derived from an EMBL/GenBank/DDBJ whole genome shotgun (WGS) entry which is preliminary data.</text>
</comment>
<keyword evidence="3" id="KW-1185">Reference proteome</keyword>
<protein>
    <submittedName>
        <fullName evidence="2">Uncharacterized protein</fullName>
    </submittedName>
</protein>
<dbReference type="EMBL" id="BTGU01000011">
    <property type="protein sequence ID" value="GMN40312.1"/>
    <property type="molecule type" value="Genomic_DNA"/>
</dbReference>
<evidence type="ECO:0000313" key="3">
    <source>
        <dbReference type="Proteomes" id="UP001187192"/>
    </source>
</evidence>
<evidence type="ECO:0000313" key="2">
    <source>
        <dbReference type="EMBL" id="GMN40312.1"/>
    </source>
</evidence>
<reference evidence="2" key="1">
    <citation type="submission" date="2023-07" db="EMBL/GenBank/DDBJ databases">
        <title>draft genome sequence of fig (Ficus carica).</title>
        <authorList>
            <person name="Takahashi T."/>
            <person name="Nishimura K."/>
        </authorList>
    </citation>
    <scope>NUCLEOTIDE SEQUENCE</scope>
</reference>
<dbReference type="Proteomes" id="UP001187192">
    <property type="component" value="Unassembled WGS sequence"/>
</dbReference>
<name>A0AA87ZUW9_FICCA</name>
<dbReference type="AlphaFoldDB" id="A0AA87ZUW9"/>
<feature type="region of interest" description="Disordered" evidence="1">
    <location>
        <begin position="44"/>
        <end position="63"/>
    </location>
</feature>
<organism evidence="2 3">
    <name type="scientific">Ficus carica</name>
    <name type="common">Common fig</name>
    <dbReference type="NCBI Taxonomy" id="3494"/>
    <lineage>
        <taxon>Eukaryota</taxon>
        <taxon>Viridiplantae</taxon>
        <taxon>Streptophyta</taxon>
        <taxon>Embryophyta</taxon>
        <taxon>Tracheophyta</taxon>
        <taxon>Spermatophyta</taxon>
        <taxon>Magnoliopsida</taxon>
        <taxon>eudicotyledons</taxon>
        <taxon>Gunneridae</taxon>
        <taxon>Pentapetalae</taxon>
        <taxon>rosids</taxon>
        <taxon>fabids</taxon>
        <taxon>Rosales</taxon>
        <taxon>Moraceae</taxon>
        <taxon>Ficeae</taxon>
        <taxon>Ficus</taxon>
    </lineage>
</organism>
<sequence length="261" mass="29658">MRPFGMSSRAKPCGHEGQSVQYHTKGRHESLQIVSEPILNRKCGQRGHWSQKDRVSPRVKSCRHKIQNRQYQIKYSKDDEDETRYSALLLDPRRYDSTRDKGMNPFSSPEKTTRVLGHRPVTTYPAGYWLVFDRQPPPSPLQLRALQGGDLAFFGPKSGRWGGDHESRRCDSQCYDSRHCERIGSFVYHGAAILHSRLVPDDGAGFGTATLVDVGRHREWEGREGVASSIGESEVAGEEWESKRRAKKGKKAIMRILVHSN</sequence>
<proteinExistence type="predicted"/>